<name>A0A6I5NGV5_9BIFI</name>
<organism evidence="1 2">
    <name type="scientific">Bifidobacterium choloepi</name>
    <dbReference type="NCBI Taxonomy" id="2614131"/>
    <lineage>
        <taxon>Bacteria</taxon>
        <taxon>Bacillati</taxon>
        <taxon>Actinomycetota</taxon>
        <taxon>Actinomycetes</taxon>
        <taxon>Bifidobacteriales</taxon>
        <taxon>Bifidobacteriaceae</taxon>
        <taxon>Bifidobacterium</taxon>
    </lineage>
</organism>
<protein>
    <submittedName>
        <fullName evidence="1">DUF4391 domain-containing protein</fullName>
    </submittedName>
</protein>
<dbReference type="AlphaFoldDB" id="A0A6I5NGV5"/>
<dbReference type="Proteomes" id="UP000469292">
    <property type="component" value="Unassembled WGS sequence"/>
</dbReference>
<accession>A0A6I5NGV5</accession>
<keyword evidence="2" id="KW-1185">Reference proteome</keyword>
<gene>
    <name evidence="1" type="ORF">F6S87_02945</name>
</gene>
<dbReference type="EMBL" id="VYSG01000001">
    <property type="protein sequence ID" value="NEG69593.1"/>
    <property type="molecule type" value="Genomic_DNA"/>
</dbReference>
<evidence type="ECO:0000313" key="1">
    <source>
        <dbReference type="EMBL" id="NEG69593.1"/>
    </source>
</evidence>
<reference evidence="1 2" key="1">
    <citation type="submission" date="2019-09" db="EMBL/GenBank/DDBJ databases">
        <title>Phylogenetic characterization of a novel taxon of the genus Bifidobacterium: Bifidobacterium choloepi sp. nov.</title>
        <authorList>
            <person name="Modesto M."/>
            <person name="Satti M."/>
        </authorList>
    </citation>
    <scope>NUCLEOTIDE SEQUENCE [LARGE SCALE GENOMIC DNA]</scope>
    <source>
        <strain evidence="1 2">BRDM6</strain>
    </source>
</reference>
<dbReference type="RefSeq" id="WP_163227141.1">
    <property type="nucleotide sequence ID" value="NZ_VYSG01000001.1"/>
</dbReference>
<evidence type="ECO:0000313" key="2">
    <source>
        <dbReference type="Proteomes" id="UP000469292"/>
    </source>
</evidence>
<sequence length="257" mass="29221">MTIAWNNYLELPETALDGRRIPKTAIVAHAALSKKQQKTLGNLRELHSFATLAKSNTGIPAHVDEDHDIQAVLYLSCLLNSWQRTNDIVTILHRTFPNPTVLLIEVDEPGNRSMVSVGLKRKSLAEESAVVLERVETIELPRSSSEDAMPFWQTFRYPQLSQHDLLDFVTAMQDAVLFADARSFLGFIPQSDGIQRAVMRQELLQFKRLDREIVDLQSRRRNKDLSIGESAEIRVLEASKKEEAQILVDHIKELCHD</sequence>
<proteinExistence type="predicted"/>
<dbReference type="Pfam" id="PF14335">
    <property type="entry name" value="DUF4391"/>
    <property type="match status" value="1"/>
</dbReference>
<dbReference type="InterPro" id="IPR025503">
    <property type="entry name" value="DUF4391"/>
</dbReference>
<comment type="caution">
    <text evidence="1">The sequence shown here is derived from an EMBL/GenBank/DDBJ whole genome shotgun (WGS) entry which is preliminary data.</text>
</comment>